<dbReference type="EMBL" id="JACHLR010000044">
    <property type="protein sequence ID" value="MBB4861018.1"/>
    <property type="molecule type" value="Genomic_DNA"/>
</dbReference>
<accession>A0A7W7KFB4</accession>
<evidence type="ECO:0000313" key="1">
    <source>
        <dbReference type="EMBL" id="MBB4861018.1"/>
    </source>
</evidence>
<dbReference type="Proteomes" id="UP000555448">
    <property type="component" value="Unassembled WGS sequence"/>
</dbReference>
<dbReference type="AlphaFoldDB" id="A0A7W7KFB4"/>
<dbReference type="RefSeq" id="WP_184250671.1">
    <property type="nucleotide sequence ID" value="NZ_JACHLR010000044.1"/>
</dbReference>
<evidence type="ECO:0008006" key="3">
    <source>
        <dbReference type="Google" id="ProtNLM"/>
    </source>
</evidence>
<gene>
    <name evidence="1" type="ORF">HNO88_004366</name>
</gene>
<keyword evidence="2" id="KW-1185">Reference proteome</keyword>
<evidence type="ECO:0000313" key="2">
    <source>
        <dbReference type="Proteomes" id="UP000555448"/>
    </source>
</evidence>
<proteinExistence type="predicted"/>
<reference evidence="1 2" key="1">
    <citation type="submission" date="2020-08" db="EMBL/GenBank/DDBJ databases">
        <title>Functional genomics of gut bacteria from endangered species of beetles.</title>
        <authorList>
            <person name="Carlos-Shanley C."/>
        </authorList>
    </citation>
    <scope>NUCLEOTIDE SEQUENCE [LARGE SCALE GENOMIC DNA]</scope>
    <source>
        <strain evidence="1 2">S00245</strain>
    </source>
</reference>
<sequence>MSGRNGGQFRQEPARTVDALVERIGSLLDRFLPNECANFFHDPDYHGRRESALSDTIGIDHDDVAKKTAQTAAGSQSHTAL</sequence>
<protein>
    <recommendedName>
        <fullName evidence="3">Transposase</fullName>
    </recommendedName>
</protein>
<comment type="caution">
    <text evidence="1">The sequence shown here is derived from an EMBL/GenBank/DDBJ whole genome shotgun (WGS) entry which is preliminary data.</text>
</comment>
<organism evidence="1 2">
    <name type="scientific">Novosphingobium chloroacetimidivorans</name>
    <dbReference type="NCBI Taxonomy" id="1428314"/>
    <lineage>
        <taxon>Bacteria</taxon>
        <taxon>Pseudomonadati</taxon>
        <taxon>Pseudomonadota</taxon>
        <taxon>Alphaproteobacteria</taxon>
        <taxon>Sphingomonadales</taxon>
        <taxon>Sphingomonadaceae</taxon>
        <taxon>Novosphingobium</taxon>
    </lineage>
</organism>
<name>A0A7W7KFB4_9SPHN</name>